<name>A0A0C2CPX4_9BACT</name>
<evidence type="ECO:0000313" key="2">
    <source>
        <dbReference type="EMBL" id="KIG11765.1"/>
    </source>
</evidence>
<organism evidence="2 3">
    <name type="scientific">Enhygromyxa salina</name>
    <dbReference type="NCBI Taxonomy" id="215803"/>
    <lineage>
        <taxon>Bacteria</taxon>
        <taxon>Pseudomonadati</taxon>
        <taxon>Myxococcota</taxon>
        <taxon>Polyangia</taxon>
        <taxon>Nannocystales</taxon>
        <taxon>Nannocystaceae</taxon>
        <taxon>Enhygromyxa</taxon>
    </lineage>
</organism>
<protein>
    <submittedName>
        <fullName evidence="2">Peptide synthetase</fullName>
    </submittedName>
</protein>
<dbReference type="RefSeq" id="WP_052559100.1">
    <property type="nucleotide sequence ID" value="NZ_JMCC02000182.1"/>
</dbReference>
<dbReference type="Gene3D" id="3.30.559.30">
    <property type="entry name" value="Nonribosomal peptide synthetase, condensation domain"/>
    <property type="match status" value="1"/>
</dbReference>
<feature type="domain" description="Condensation" evidence="1">
    <location>
        <begin position="2"/>
        <end position="71"/>
    </location>
</feature>
<dbReference type="SUPFAM" id="SSF52777">
    <property type="entry name" value="CoA-dependent acyltransferases"/>
    <property type="match status" value="1"/>
</dbReference>
<dbReference type="Pfam" id="PF00668">
    <property type="entry name" value="Condensation"/>
    <property type="match status" value="1"/>
</dbReference>
<accession>A0A0C2CPX4</accession>
<comment type="caution">
    <text evidence="2">The sequence shown here is derived from an EMBL/GenBank/DDBJ whole genome shotgun (WGS) entry which is preliminary data.</text>
</comment>
<dbReference type="Proteomes" id="UP000031599">
    <property type="component" value="Unassembled WGS sequence"/>
</dbReference>
<evidence type="ECO:0000259" key="1">
    <source>
        <dbReference type="Pfam" id="PF00668"/>
    </source>
</evidence>
<reference evidence="2 3" key="1">
    <citation type="submission" date="2014-12" db="EMBL/GenBank/DDBJ databases">
        <title>Genome assembly of Enhygromyxa salina DSM 15201.</title>
        <authorList>
            <person name="Sharma G."/>
            <person name="Subramanian S."/>
        </authorList>
    </citation>
    <scope>NUCLEOTIDE SEQUENCE [LARGE SCALE GENOMIC DNA]</scope>
    <source>
        <strain evidence="2 3">DSM 15201</strain>
    </source>
</reference>
<evidence type="ECO:0000313" key="3">
    <source>
        <dbReference type="Proteomes" id="UP000031599"/>
    </source>
</evidence>
<dbReference type="GO" id="GO:0003824">
    <property type="term" value="F:catalytic activity"/>
    <property type="evidence" value="ECO:0007669"/>
    <property type="project" value="InterPro"/>
</dbReference>
<sequence length="79" mass="8731">MPGVERMLGNFINTLPMRVSLVGKDVDALLREVDETLARLVELEFAPLSVAQRCTDLDGDAPLFTAVFNFRHFEPGPNG</sequence>
<dbReference type="InterPro" id="IPR001242">
    <property type="entry name" value="Condensation_dom"/>
</dbReference>
<proteinExistence type="predicted"/>
<dbReference type="AlphaFoldDB" id="A0A0C2CPX4"/>
<dbReference type="EMBL" id="JMCC02000182">
    <property type="protein sequence ID" value="KIG11765.1"/>
    <property type="molecule type" value="Genomic_DNA"/>
</dbReference>
<gene>
    <name evidence="2" type="ORF">DB30_02543</name>
</gene>